<comment type="subcellular location">
    <subcellularLocation>
        <location evidence="1">Cell membrane</location>
        <topology evidence="1">Multi-pass membrane protein</topology>
    </subcellularLocation>
</comment>
<feature type="compositionally biased region" description="Basic and acidic residues" evidence="6">
    <location>
        <begin position="358"/>
        <end position="371"/>
    </location>
</feature>
<name>A0ABP8Z4V0_9ACTN</name>
<feature type="compositionally biased region" description="Gly residues" evidence="6">
    <location>
        <begin position="387"/>
        <end position="396"/>
    </location>
</feature>
<gene>
    <name evidence="9" type="ORF">GCM10023217_15220</name>
</gene>
<dbReference type="InterPro" id="IPR052159">
    <property type="entry name" value="Competence_DNA_uptake"/>
</dbReference>
<evidence type="ECO:0000259" key="8">
    <source>
        <dbReference type="Pfam" id="PF03772"/>
    </source>
</evidence>
<evidence type="ECO:0000256" key="2">
    <source>
        <dbReference type="ARBA" id="ARBA00022475"/>
    </source>
</evidence>
<keyword evidence="10" id="KW-1185">Reference proteome</keyword>
<dbReference type="PANTHER" id="PTHR30619:SF1">
    <property type="entry name" value="RECOMBINATION PROTEIN 2"/>
    <property type="match status" value="1"/>
</dbReference>
<evidence type="ECO:0000256" key="7">
    <source>
        <dbReference type="SAM" id="Phobius"/>
    </source>
</evidence>
<keyword evidence="5 7" id="KW-0472">Membrane</keyword>
<sequence length="396" mass="41090">MVASEVYRLLGRSVRYTAEVTPPSGLSLTAPLAYRVAMTEYRVSQSTQSRHAYPYFSVSGANFSLVCGAVVLAVRLAGASTRVTVAVGLATMFGFVILVRPTDSVLRAAVMGGVGLLGALAARRAQALPALGAAVVVVLLFWPHMAVGPGFALSVVATLGLVLWAAPLRRWWMVRRVPEPVAVLLAMTMAAQILTTPLVIAISDRVSLVSLPANLLVAPVVGVIALLGTAAALAGSVGATSGAGALVAEWLIRATGPEMWWLIGCAQGLGGHAWSAPQVPGWQAAIVVTLIGIFVALVWRARERAGERLGGAAVGGAWHDGRRERSAVSAVGRRRLLDRSGHQTGRGAAVPGHRRRRPGDARAGRRGDRTGTGRAAEPVAVRRGPHRGGGVGGRGG</sequence>
<feature type="transmembrane region" description="Helical" evidence="7">
    <location>
        <begin position="52"/>
        <end position="74"/>
    </location>
</feature>
<evidence type="ECO:0000256" key="5">
    <source>
        <dbReference type="ARBA" id="ARBA00023136"/>
    </source>
</evidence>
<proteinExistence type="predicted"/>
<organism evidence="9 10">
    <name type="scientific">Gordonia alkaliphila</name>
    <dbReference type="NCBI Taxonomy" id="1053547"/>
    <lineage>
        <taxon>Bacteria</taxon>
        <taxon>Bacillati</taxon>
        <taxon>Actinomycetota</taxon>
        <taxon>Actinomycetes</taxon>
        <taxon>Mycobacteriales</taxon>
        <taxon>Gordoniaceae</taxon>
        <taxon>Gordonia</taxon>
    </lineage>
</organism>
<feature type="region of interest" description="Disordered" evidence="6">
    <location>
        <begin position="324"/>
        <end position="396"/>
    </location>
</feature>
<feature type="transmembrane region" description="Helical" evidence="7">
    <location>
        <begin position="215"/>
        <end position="247"/>
    </location>
</feature>
<feature type="domain" description="ComEC/Rec2-related protein" evidence="8">
    <location>
        <begin position="56"/>
        <end position="300"/>
    </location>
</feature>
<evidence type="ECO:0000313" key="10">
    <source>
        <dbReference type="Proteomes" id="UP001500822"/>
    </source>
</evidence>
<evidence type="ECO:0000256" key="6">
    <source>
        <dbReference type="SAM" id="MobiDB-lite"/>
    </source>
</evidence>
<feature type="transmembrane region" description="Helical" evidence="7">
    <location>
        <begin position="282"/>
        <end position="299"/>
    </location>
</feature>
<comment type="caution">
    <text evidence="9">The sequence shown here is derived from an EMBL/GenBank/DDBJ whole genome shotgun (WGS) entry which is preliminary data.</text>
</comment>
<reference evidence="10" key="1">
    <citation type="journal article" date="2019" name="Int. J. Syst. Evol. Microbiol.">
        <title>The Global Catalogue of Microorganisms (GCM) 10K type strain sequencing project: providing services to taxonomists for standard genome sequencing and annotation.</title>
        <authorList>
            <consortium name="The Broad Institute Genomics Platform"/>
            <consortium name="The Broad Institute Genome Sequencing Center for Infectious Disease"/>
            <person name="Wu L."/>
            <person name="Ma J."/>
        </authorList>
    </citation>
    <scope>NUCLEOTIDE SEQUENCE [LARGE SCALE GENOMIC DNA]</scope>
    <source>
        <strain evidence="10">JCM 18077</strain>
    </source>
</reference>
<accession>A0ABP8Z4V0</accession>
<dbReference type="InterPro" id="IPR004477">
    <property type="entry name" value="ComEC_N"/>
</dbReference>
<evidence type="ECO:0000256" key="3">
    <source>
        <dbReference type="ARBA" id="ARBA00022692"/>
    </source>
</evidence>
<feature type="transmembrane region" description="Helical" evidence="7">
    <location>
        <begin position="127"/>
        <end position="145"/>
    </location>
</feature>
<feature type="transmembrane region" description="Helical" evidence="7">
    <location>
        <begin position="81"/>
        <end position="99"/>
    </location>
</feature>
<feature type="transmembrane region" description="Helical" evidence="7">
    <location>
        <begin position="181"/>
        <end position="203"/>
    </location>
</feature>
<keyword evidence="3 7" id="KW-0812">Transmembrane</keyword>
<evidence type="ECO:0000256" key="4">
    <source>
        <dbReference type="ARBA" id="ARBA00022989"/>
    </source>
</evidence>
<dbReference type="PANTHER" id="PTHR30619">
    <property type="entry name" value="DNA INTERNALIZATION/COMPETENCE PROTEIN COMEC/REC2"/>
    <property type="match status" value="1"/>
</dbReference>
<evidence type="ECO:0000256" key="1">
    <source>
        <dbReference type="ARBA" id="ARBA00004651"/>
    </source>
</evidence>
<keyword evidence="4 7" id="KW-1133">Transmembrane helix</keyword>
<dbReference type="Pfam" id="PF03772">
    <property type="entry name" value="Competence"/>
    <property type="match status" value="1"/>
</dbReference>
<evidence type="ECO:0000313" key="9">
    <source>
        <dbReference type="EMBL" id="GAA4746489.1"/>
    </source>
</evidence>
<keyword evidence="2" id="KW-1003">Cell membrane</keyword>
<dbReference type="EMBL" id="BAABIE010000005">
    <property type="protein sequence ID" value="GAA4746489.1"/>
    <property type="molecule type" value="Genomic_DNA"/>
</dbReference>
<protein>
    <recommendedName>
        <fullName evidence="8">ComEC/Rec2-related protein domain-containing protein</fullName>
    </recommendedName>
</protein>
<dbReference type="NCBIfam" id="TIGR00360">
    <property type="entry name" value="ComEC_N-term"/>
    <property type="match status" value="1"/>
</dbReference>
<dbReference type="Proteomes" id="UP001500822">
    <property type="component" value="Unassembled WGS sequence"/>
</dbReference>
<feature type="transmembrane region" description="Helical" evidence="7">
    <location>
        <begin position="151"/>
        <end position="169"/>
    </location>
</feature>